<proteinExistence type="predicted"/>
<organism evidence="1">
    <name type="scientific">Barrevirus sp</name>
    <dbReference type="NCBI Taxonomy" id="2487763"/>
    <lineage>
        <taxon>Viruses</taxon>
        <taxon>Varidnaviria</taxon>
        <taxon>Bamfordvirae</taxon>
        <taxon>Nucleocytoviricota</taxon>
        <taxon>Megaviricetes</taxon>
        <taxon>Imitervirales</taxon>
        <taxon>Mimiviridae</taxon>
        <taxon>Klosneuvirinae</taxon>
    </lineage>
</organism>
<accession>A0A3G4ZQI1</accession>
<sequence>MIQSYETGGWPAKQIYNYYSFILKNNCVNVLLADTRFYNTIKE</sequence>
<protein>
    <submittedName>
        <fullName evidence="1">Uncharacterized protein</fullName>
    </submittedName>
</protein>
<name>A0A3G4ZQI1_9VIRU</name>
<gene>
    <name evidence="1" type="ORF">Barrevirus15_6</name>
</gene>
<reference evidence="1" key="1">
    <citation type="submission" date="2018-10" db="EMBL/GenBank/DDBJ databases">
        <title>Hidden diversity of soil giant viruses.</title>
        <authorList>
            <person name="Schulz F."/>
            <person name="Alteio L."/>
            <person name="Goudeau D."/>
            <person name="Ryan E.M."/>
            <person name="Malmstrom R.R."/>
            <person name="Blanchard J."/>
            <person name="Woyke T."/>
        </authorList>
    </citation>
    <scope>NUCLEOTIDE SEQUENCE</scope>
    <source>
        <strain evidence="1">BAV1</strain>
    </source>
</reference>
<evidence type="ECO:0000313" key="1">
    <source>
        <dbReference type="EMBL" id="AYV77158.1"/>
    </source>
</evidence>
<dbReference type="EMBL" id="MK072012">
    <property type="protein sequence ID" value="AYV77158.1"/>
    <property type="molecule type" value="Genomic_DNA"/>
</dbReference>